<proteinExistence type="predicted"/>
<dbReference type="SUPFAM" id="SSF81383">
    <property type="entry name" value="F-box domain"/>
    <property type="match status" value="1"/>
</dbReference>
<feature type="domain" description="F-box" evidence="1">
    <location>
        <begin position="50"/>
        <end position="95"/>
    </location>
</feature>
<dbReference type="AlphaFoldDB" id="A0A2H3J440"/>
<name>A0A2H3J440_WOLCO</name>
<dbReference type="Proteomes" id="UP000218811">
    <property type="component" value="Unassembled WGS sequence"/>
</dbReference>
<organism evidence="2 3">
    <name type="scientific">Wolfiporia cocos (strain MD-104)</name>
    <name type="common">Brown rot fungus</name>
    <dbReference type="NCBI Taxonomy" id="742152"/>
    <lineage>
        <taxon>Eukaryota</taxon>
        <taxon>Fungi</taxon>
        <taxon>Dikarya</taxon>
        <taxon>Basidiomycota</taxon>
        <taxon>Agaricomycotina</taxon>
        <taxon>Agaricomycetes</taxon>
        <taxon>Polyporales</taxon>
        <taxon>Phaeolaceae</taxon>
        <taxon>Wolfiporia</taxon>
    </lineage>
</organism>
<sequence>MGRTTPLILPPPHSALQWNDNRYTHAVLSSINAYHYQHHLGGLGAFTRWILPLELHKEIISHLWDDPIALCNCALTCRLYYSASRRQLYRRIHIRTREYLDFIQGAVWRNPWLFALSRQLVITDDYRAPFAHVIPHILGNHFSKLASLAFHNVDWRRIPAELLQSFFLLTSTMASITELRLHQCHFASMRDVGRLLCSFSRLENLSLDTVDWPVLGRNNYFGPRMPELRAVNLNNIRSEQIVDFSNWLVIAKLYKRIGWFSLRDIPGTGWQPAVRGLIHHIIAPTERTPCFDGEPATKPLSQRSYPLLYYSQIQPTYSELEYSQSKEEGPKLTISWRIPPEVDLADIPSFLLHVATFLQSGDAGSTNKQPFQTNCTVAWVGPVGDHYFGDVTSGEMAQVLQLGCRPLSIYEPSESWLDHAIWYGQQMNSLKLVLDTISGPACSFAAVIEKLIRLTPKAHSEHSMFHRDCSLGSGVYNWLLTVTL</sequence>
<dbReference type="EMBL" id="KB467876">
    <property type="protein sequence ID" value="PCH36435.1"/>
    <property type="molecule type" value="Genomic_DNA"/>
</dbReference>
<dbReference type="Gene3D" id="3.80.10.10">
    <property type="entry name" value="Ribonuclease Inhibitor"/>
    <property type="match status" value="1"/>
</dbReference>
<dbReference type="STRING" id="742152.A0A2H3J440"/>
<gene>
    <name evidence="2" type="ORF">WOLCODRAFT_20535</name>
</gene>
<dbReference type="InterPro" id="IPR001810">
    <property type="entry name" value="F-box_dom"/>
</dbReference>
<dbReference type="InterPro" id="IPR032675">
    <property type="entry name" value="LRR_dom_sf"/>
</dbReference>
<evidence type="ECO:0000259" key="1">
    <source>
        <dbReference type="Pfam" id="PF12937"/>
    </source>
</evidence>
<reference evidence="2 3" key="1">
    <citation type="journal article" date="2012" name="Science">
        <title>The Paleozoic origin of enzymatic lignin decomposition reconstructed from 31 fungal genomes.</title>
        <authorList>
            <person name="Floudas D."/>
            <person name="Binder M."/>
            <person name="Riley R."/>
            <person name="Barry K."/>
            <person name="Blanchette R.A."/>
            <person name="Henrissat B."/>
            <person name="Martinez A.T."/>
            <person name="Otillar R."/>
            <person name="Spatafora J.W."/>
            <person name="Yadav J.S."/>
            <person name="Aerts A."/>
            <person name="Benoit I."/>
            <person name="Boyd A."/>
            <person name="Carlson A."/>
            <person name="Copeland A."/>
            <person name="Coutinho P.M."/>
            <person name="de Vries R.P."/>
            <person name="Ferreira P."/>
            <person name="Findley K."/>
            <person name="Foster B."/>
            <person name="Gaskell J."/>
            <person name="Glotzer D."/>
            <person name="Gorecki P."/>
            <person name="Heitman J."/>
            <person name="Hesse C."/>
            <person name="Hori C."/>
            <person name="Igarashi K."/>
            <person name="Jurgens J.A."/>
            <person name="Kallen N."/>
            <person name="Kersten P."/>
            <person name="Kohler A."/>
            <person name="Kuees U."/>
            <person name="Kumar T.K.A."/>
            <person name="Kuo A."/>
            <person name="LaButti K."/>
            <person name="Larrondo L.F."/>
            <person name="Lindquist E."/>
            <person name="Ling A."/>
            <person name="Lombard V."/>
            <person name="Lucas S."/>
            <person name="Lundell T."/>
            <person name="Martin R."/>
            <person name="McLaughlin D.J."/>
            <person name="Morgenstern I."/>
            <person name="Morin E."/>
            <person name="Murat C."/>
            <person name="Nagy L.G."/>
            <person name="Nolan M."/>
            <person name="Ohm R.A."/>
            <person name="Patyshakuliyeva A."/>
            <person name="Rokas A."/>
            <person name="Ruiz-Duenas F.J."/>
            <person name="Sabat G."/>
            <person name="Salamov A."/>
            <person name="Samejima M."/>
            <person name="Schmutz J."/>
            <person name="Slot J.C."/>
            <person name="St John F."/>
            <person name="Stenlid J."/>
            <person name="Sun H."/>
            <person name="Sun S."/>
            <person name="Syed K."/>
            <person name="Tsang A."/>
            <person name="Wiebenga A."/>
            <person name="Young D."/>
            <person name="Pisabarro A."/>
            <person name="Eastwood D.C."/>
            <person name="Martin F."/>
            <person name="Cullen D."/>
            <person name="Grigoriev I.V."/>
            <person name="Hibbett D.S."/>
        </authorList>
    </citation>
    <scope>NUCLEOTIDE SEQUENCE [LARGE SCALE GENOMIC DNA]</scope>
    <source>
        <strain evidence="2 3">MD-104</strain>
    </source>
</reference>
<evidence type="ECO:0000313" key="3">
    <source>
        <dbReference type="Proteomes" id="UP000218811"/>
    </source>
</evidence>
<dbReference type="Pfam" id="PF12937">
    <property type="entry name" value="F-box-like"/>
    <property type="match status" value="1"/>
</dbReference>
<keyword evidence="3" id="KW-1185">Reference proteome</keyword>
<protein>
    <recommendedName>
        <fullName evidence="1">F-box domain-containing protein</fullName>
    </recommendedName>
</protein>
<evidence type="ECO:0000313" key="2">
    <source>
        <dbReference type="EMBL" id="PCH36435.1"/>
    </source>
</evidence>
<dbReference type="InterPro" id="IPR036047">
    <property type="entry name" value="F-box-like_dom_sf"/>
</dbReference>
<dbReference type="OrthoDB" id="2785373at2759"/>
<accession>A0A2H3J440</accession>